<proteinExistence type="predicted"/>
<dbReference type="AlphaFoldDB" id="A6FZ35"/>
<comment type="caution">
    <text evidence="1">The sequence shown here is derived from an EMBL/GenBank/DDBJ whole genome shotgun (WGS) entry which is preliminary data.</text>
</comment>
<dbReference type="RefSeq" id="WP_006969734.1">
    <property type="nucleotide sequence ID" value="NZ_ABCS01000005.1"/>
</dbReference>
<gene>
    <name evidence="1" type="ORF">PPSIR1_30280</name>
</gene>
<evidence type="ECO:0000313" key="1">
    <source>
        <dbReference type="EMBL" id="EDM81190.1"/>
    </source>
</evidence>
<accession>A6FZ35</accession>
<protein>
    <submittedName>
        <fullName evidence="1">Uncharacterized protein</fullName>
    </submittedName>
</protein>
<name>A6FZ35_9BACT</name>
<dbReference type="STRING" id="391625.PPSIR1_30280"/>
<organism evidence="1 2">
    <name type="scientific">Plesiocystis pacifica SIR-1</name>
    <dbReference type="NCBI Taxonomy" id="391625"/>
    <lineage>
        <taxon>Bacteria</taxon>
        <taxon>Pseudomonadati</taxon>
        <taxon>Myxococcota</taxon>
        <taxon>Polyangia</taxon>
        <taxon>Nannocystales</taxon>
        <taxon>Nannocystaceae</taxon>
        <taxon>Plesiocystis</taxon>
    </lineage>
</organism>
<sequence>MHSAKLNPSHHLPPPSGRLRLELREPGGPTLLRRAASNTVLRSGAQLLADLFTGAASAALDGVALGVGEEPNTPPYERAGLRTTTPGGVALIEAAVTSLDPEEFEVEALPEEYRIRVSLRTLIPPGVGVSPDPEVESVRVSEAALGVLAEDKLSLARVYNRVIFEPFDKGRKHEIALYWEISFPYGPSA</sequence>
<dbReference type="Proteomes" id="UP000005801">
    <property type="component" value="Unassembled WGS sequence"/>
</dbReference>
<dbReference type="OrthoDB" id="8617461at2"/>
<evidence type="ECO:0000313" key="2">
    <source>
        <dbReference type="Proteomes" id="UP000005801"/>
    </source>
</evidence>
<dbReference type="EMBL" id="ABCS01000005">
    <property type="protein sequence ID" value="EDM81190.1"/>
    <property type="molecule type" value="Genomic_DNA"/>
</dbReference>
<keyword evidence="2" id="KW-1185">Reference proteome</keyword>
<reference evidence="1 2" key="1">
    <citation type="submission" date="2007-06" db="EMBL/GenBank/DDBJ databases">
        <authorList>
            <person name="Shimkets L."/>
            <person name="Ferriera S."/>
            <person name="Johnson J."/>
            <person name="Kravitz S."/>
            <person name="Beeson K."/>
            <person name="Sutton G."/>
            <person name="Rogers Y.-H."/>
            <person name="Friedman R."/>
            <person name="Frazier M."/>
            <person name="Venter J.C."/>
        </authorList>
    </citation>
    <scope>NUCLEOTIDE SEQUENCE [LARGE SCALE GENOMIC DNA]</scope>
    <source>
        <strain evidence="1 2">SIR-1</strain>
    </source>
</reference>